<sequence length="112" mass="12481">MRSVSIVLLAVVVAVTAQTKGMKLSELMTNRNQQEGLCELCKMFFNTITGVIDEAFNWLNQEIEDLCNDGFAGNSTAVDVCKKKAETAVTKIRDFIEIEEAPEAMCHKLYLC</sequence>
<name>A0A0R3RK84_9BILA</name>
<dbReference type="WBParaSite" id="EEL_0000189301-mRNA-1">
    <property type="protein sequence ID" value="EEL_0000189301-mRNA-1"/>
    <property type="gene ID" value="EEL_0000189301"/>
</dbReference>
<dbReference type="InterPro" id="IPR011001">
    <property type="entry name" value="Saposin-like"/>
</dbReference>
<evidence type="ECO:0000256" key="2">
    <source>
        <dbReference type="SAM" id="SignalP"/>
    </source>
</evidence>
<dbReference type="Proteomes" id="UP000050640">
    <property type="component" value="Unplaced"/>
</dbReference>
<evidence type="ECO:0000259" key="3">
    <source>
        <dbReference type="PROSITE" id="PS50015"/>
    </source>
</evidence>
<reference evidence="5" key="1">
    <citation type="submission" date="2017-02" db="UniProtKB">
        <authorList>
            <consortium name="WormBaseParasite"/>
        </authorList>
    </citation>
    <scope>IDENTIFICATION</scope>
</reference>
<dbReference type="SUPFAM" id="SSF47862">
    <property type="entry name" value="Saposin"/>
    <property type="match status" value="1"/>
</dbReference>
<feature type="signal peptide" evidence="2">
    <location>
        <begin position="1"/>
        <end position="17"/>
    </location>
</feature>
<feature type="chain" id="PRO_5006447581" evidence="2">
    <location>
        <begin position="18"/>
        <end position="112"/>
    </location>
</feature>
<protein>
    <submittedName>
        <fullName evidence="5">Saposin B-type domain-containing protein</fullName>
    </submittedName>
</protein>
<evidence type="ECO:0000256" key="1">
    <source>
        <dbReference type="ARBA" id="ARBA00023157"/>
    </source>
</evidence>
<organism evidence="4 5">
    <name type="scientific">Elaeophora elaphi</name>
    <dbReference type="NCBI Taxonomy" id="1147741"/>
    <lineage>
        <taxon>Eukaryota</taxon>
        <taxon>Metazoa</taxon>
        <taxon>Ecdysozoa</taxon>
        <taxon>Nematoda</taxon>
        <taxon>Chromadorea</taxon>
        <taxon>Rhabditida</taxon>
        <taxon>Spirurina</taxon>
        <taxon>Spiruromorpha</taxon>
        <taxon>Filarioidea</taxon>
        <taxon>Onchocercidae</taxon>
        <taxon>Elaeophora</taxon>
    </lineage>
</organism>
<dbReference type="AlphaFoldDB" id="A0A0R3RK84"/>
<dbReference type="Gene3D" id="1.10.225.10">
    <property type="entry name" value="Saposin-like"/>
    <property type="match status" value="1"/>
</dbReference>
<dbReference type="PROSITE" id="PS50015">
    <property type="entry name" value="SAP_B"/>
    <property type="match status" value="1"/>
</dbReference>
<proteinExistence type="predicted"/>
<feature type="domain" description="Saposin B-type" evidence="3">
    <location>
        <begin position="34"/>
        <end position="112"/>
    </location>
</feature>
<dbReference type="SMART" id="SM00741">
    <property type="entry name" value="SapB"/>
    <property type="match status" value="1"/>
</dbReference>
<keyword evidence="1" id="KW-1015">Disulfide bond</keyword>
<dbReference type="InterPro" id="IPR008139">
    <property type="entry name" value="SaposinB_dom"/>
</dbReference>
<accession>A0A0R3RK84</accession>
<keyword evidence="2" id="KW-0732">Signal</keyword>
<evidence type="ECO:0000313" key="5">
    <source>
        <dbReference type="WBParaSite" id="EEL_0000189301-mRNA-1"/>
    </source>
</evidence>
<keyword evidence="4" id="KW-1185">Reference proteome</keyword>
<evidence type="ECO:0000313" key="4">
    <source>
        <dbReference type="Proteomes" id="UP000050640"/>
    </source>
</evidence>